<dbReference type="OrthoDB" id="4868247at2"/>
<dbReference type="Proteomes" id="UP000290287">
    <property type="component" value="Unassembled WGS sequence"/>
</dbReference>
<dbReference type="EMBL" id="PEIB01000001">
    <property type="protein sequence ID" value="RXJ74787.1"/>
    <property type="molecule type" value="Genomic_DNA"/>
</dbReference>
<proteinExistence type="predicted"/>
<organism evidence="1 2">
    <name type="scientific">Veronia nyctiphanis</name>
    <dbReference type="NCBI Taxonomy" id="1278244"/>
    <lineage>
        <taxon>Bacteria</taxon>
        <taxon>Pseudomonadati</taxon>
        <taxon>Pseudomonadota</taxon>
        <taxon>Gammaproteobacteria</taxon>
        <taxon>Vibrionales</taxon>
        <taxon>Vibrionaceae</taxon>
        <taxon>Veronia</taxon>
    </lineage>
</organism>
<keyword evidence="2" id="KW-1185">Reference proteome</keyword>
<evidence type="ECO:0000313" key="2">
    <source>
        <dbReference type="Proteomes" id="UP000290287"/>
    </source>
</evidence>
<gene>
    <name evidence="1" type="ORF">CS022_00760</name>
</gene>
<protein>
    <recommendedName>
        <fullName evidence="3">Membrane-anchored protein</fullName>
    </recommendedName>
</protein>
<name>A0A4Q0YU40_9GAMM</name>
<evidence type="ECO:0000313" key="1">
    <source>
        <dbReference type="EMBL" id="RXJ74787.1"/>
    </source>
</evidence>
<evidence type="ECO:0008006" key="3">
    <source>
        <dbReference type="Google" id="ProtNLM"/>
    </source>
</evidence>
<dbReference type="Pfam" id="PF14345">
    <property type="entry name" value="GDYXXLXY"/>
    <property type="match status" value="1"/>
</dbReference>
<accession>A0A4Q0YU40</accession>
<dbReference type="InterPro" id="IPR025833">
    <property type="entry name" value="GDYXXLXY"/>
</dbReference>
<comment type="caution">
    <text evidence="1">The sequence shown here is derived from an EMBL/GenBank/DDBJ whole genome shotgun (WGS) entry which is preliminary data.</text>
</comment>
<reference evidence="1 2" key="1">
    <citation type="submission" date="2017-10" db="EMBL/GenBank/DDBJ databases">
        <title>Nyctiphanis sp. nov., isolated from the stomach of the euphausiid Nyctiphanes simplex (Hansen, 1911) in the Gulf of California.</title>
        <authorList>
            <person name="Gomez-Gil B."/>
            <person name="Aguilar-Mendez M."/>
            <person name="Lopez-Cortes A."/>
            <person name="Gomez-Gutierrez J."/>
            <person name="Roque A."/>
            <person name="Lang E."/>
            <person name="Gonzalez-Castillo A."/>
        </authorList>
    </citation>
    <scope>NUCLEOTIDE SEQUENCE [LARGE SCALE GENOMIC DNA]</scope>
    <source>
        <strain evidence="1 2">CAIM 600</strain>
    </source>
</reference>
<dbReference type="RefSeq" id="WP_129120677.1">
    <property type="nucleotide sequence ID" value="NZ_PEIB01000001.1"/>
</dbReference>
<dbReference type="AlphaFoldDB" id="A0A4Q0YU40"/>
<sequence length="186" mass="21369">MTRWIVLAGLCFALLMVNLNIVSKETLLTEGKPVFLRLAPVDPRSLLQGDYMRLDYALSRDIYAARQTLISDDSASYSERERQIGSEGFVVLKPDERNVGQFVRLDDGTPIKQDEIKLAYKVHKNRMRIAVDSFFFQEGHAKAYETARYAEYRVSEQGDWLLASLFDEQLNEIDPVELMKQSVINN</sequence>